<gene>
    <name evidence="6" type="ORF">ACFFH7_44220</name>
</gene>
<keyword evidence="2" id="KW-0479">Metal-binding</keyword>
<dbReference type="InterPro" id="IPR011051">
    <property type="entry name" value="RmlC_Cupin_sf"/>
</dbReference>
<comment type="similarity">
    <text evidence="1">Belongs to the cysteine dioxygenase family.</text>
</comment>
<dbReference type="PANTHER" id="PTHR12918">
    <property type="entry name" value="CYSTEINE DIOXYGENASE"/>
    <property type="match status" value="1"/>
</dbReference>
<keyword evidence="7" id="KW-1185">Reference proteome</keyword>
<sequence length="177" mass="20123">MVVQTHPAQLRDLVDDYVARRDEWSPHVRFDLTERYFQRLHRDDDVEVWLICWDLGQDTLLHDHGGSVGAFAVAGGQLIEDYGLIPGADTTQEGLRTRRHRAGDSVGFGRTYLHNLVNVGMEPAISIHAYSKPLTSMNFYCWLPTGIHHLREVQCDTPEPDTTALELTAARMREAVR</sequence>
<dbReference type="Proteomes" id="UP001589810">
    <property type="component" value="Unassembled WGS sequence"/>
</dbReference>
<dbReference type="Gene3D" id="2.60.120.10">
    <property type="entry name" value="Jelly Rolls"/>
    <property type="match status" value="1"/>
</dbReference>
<comment type="caution">
    <text evidence="6">The sequence shown here is derived from an EMBL/GenBank/DDBJ whole genome shotgun (WGS) entry which is preliminary data.</text>
</comment>
<dbReference type="InterPro" id="IPR010300">
    <property type="entry name" value="CDO_1"/>
</dbReference>
<evidence type="ECO:0000256" key="5">
    <source>
        <dbReference type="ARBA" id="ARBA00023004"/>
    </source>
</evidence>
<evidence type="ECO:0000256" key="4">
    <source>
        <dbReference type="ARBA" id="ARBA00023002"/>
    </source>
</evidence>
<evidence type="ECO:0000313" key="6">
    <source>
        <dbReference type="EMBL" id="MFC0548577.1"/>
    </source>
</evidence>
<dbReference type="RefSeq" id="WP_273944016.1">
    <property type="nucleotide sequence ID" value="NZ_CP097263.1"/>
</dbReference>
<dbReference type="GO" id="GO:0051213">
    <property type="term" value="F:dioxygenase activity"/>
    <property type="evidence" value="ECO:0007669"/>
    <property type="project" value="UniProtKB-KW"/>
</dbReference>
<dbReference type="CDD" id="cd10548">
    <property type="entry name" value="cupin_CDO"/>
    <property type="match status" value="1"/>
</dbReference>
<dbReference type="SUPFAM" id="SSF51182">
    <property type="entry name" value="RmlC-like cupins"/>
    <property type="match status" value="1"/>
</dbReference>
<dbReference type="EMBL" id="JBHLUD010000016">
    <property type="protein sequence ID" value="MFC0548577.1"/>
    <property type="molecule type" value="Genomic_DNA"/>
</dbReference>
<keyword evidence="4" id="KW-0560">Oxidoreductase</keyword>
<evidence type="ECO:0000256" key="3">
    <source>
        <dbReference type="ARBA" id="ARBA00022964"/>
    </source>
</evidence>
<evidence type="ECO:0000313" key="7">
    <source>
        <dbReference type="Proteomes" id="UP001589810"/>
    </source>
</evidence>
<keyword evidence="5" id="KW-0408">Iron</keyword>
<dbReference type="PANTHER" id="PTHR12918:SF1">
    <property type="entry name" value="CYSTEINE DIOXYGENASE TYPE 1"/>
    <property type="match status" value="1"/>
</dbReference>
<organism evidence="6 7">
    <name type="scientific">Kutzneria chonburiensis</name>
    <dbReference type="NCBI Taxonomy" id="1483604"/>
    <lineage>
        <taxon>Bacteria</taxon>
        <taxon>Bacillati</taxon>
        <taxon>Actinomycetota</taxon>
        <taxon>Actinomycetes</taxon>
        <taxon>Pseudonocardiales</taxon>
        <taxon>Pseudonocardiaceae</taxon>
        <taxon>Kutzneria</taxon>
    </lineage>
</organism>
<proteinExistence type="inferred from homology"/>
<dbReference type="InterPro" id="IPR014710">
    <property type="entry name" value="RmlC-like_jellyroll"/>
</dbReference>
<evidence type="ECO:0000256" key="2">
    <source>
        <dbReference type="ARBA" id="ARBA00022723"/>
    </source>
</evidence>
<evidence type="ECO:0000256" key="1">
    <source>
        <dbReference type="ARBA" id="ARBA00006622"/>
    </source>
</evidence>
<name>A0ABV6N8G2_9PSEU</name>
<keyword evidence="3 6" id="KW-0223">Dioxygenase</keyword>
<protein>
    <submittedName>
        <fullName evidence="6">Cysteine dioxygenase family protein</fullName>
    </submittedName>
</protein>
<reference evidence="6 7" key="1">
    <citation type="submission" date="2024-09" db="EMBL/GenBank/DDBJ databases">
        <authorList>
            <person name="Sun Q."/>
            <person name="Mori K."/>
        </authorList>
    </citation>
    <scope>NUCLEOTIDE SEQUENCE [LARGE SCALE GENOMIC DNA]</scope>
    <source>
        <strain evidence="6 7">TBRC 1432</strain>
    </source>
</reference>
<accession>A0ABV6N8G2</accession>
<dbReference type="Pfam" id="PF05995">
    <property type="entry name" value="CDO_I"/>
    <property type="match status" value="1"/>
</dbReference>